<dbReference type="InterPro" id="IPR015424">
    <property type="entry name" value="PyrdxlP-dep_Trfase"/>
</dbReference>
<gene>
    <name evidence="7" type="ORF">HLB29_05330</name>
</gene>
<dbReference type="GO" id="GO:0008483">
    <property type="term" value="F:transaminase activity"/>
    <property type="evidence" value="ECO:0007669"/>
    <property type="project" value="UniProtKB-KW"/>
</dbReference>
<name>A0ABR6TL19_9FIRM</name>
<dbReference type="Gene3D" id="3.40.640.10">
    <property type="entry name" value="Type I PLP-dependent aspartate aminotransferase-like (Major domain)"/>
    <property type="match status" value="1"/>
</dbReference>
<evidence type="ECO:0000313" key="8">
    <source>
        <dbReference type="Proteomes" id="UP000713904"/>
    </source>
</evidence>
<reference evidence="7 8" key="1">
    <citation type="submission" date="2020-05" db="EMBL/GenBank/DDBJ databases">
        <title>Draft genome of xy-202 and genomic insight in genome of the genus Peptostreptococcus.</title>
        <authorList>
            <person name="Zhang Z."/>
        </authorList>
    </citation>
    <scope>NUCLEOTIDE SEQUENCE [LARGE SCALE GENOMIC DNA]</scope>
    <source>
        <strain evidence="7 8">DSM 27025</strain>
    </source>
</reference>
<keyword evidence="8" id="KW-1185">Reference proteome</keyword>
<dbReference type="PANTHER" id="PTHR46577">
    <property type="entry name" value="HTH-TYPE TRANSCRIPTIONAL REGULATORY PROTEIN GABR"/>
    <property type="match status" value="1"/>
</dbReference>
<feature type="domain" description="HTH gntR-type" evidence="6">
    <location>
        <begin position="14"/>
        <end position="82"/>
    </location>
</feature>
<dbReference type="InterPro" id="IPR015421">
    <property type="entry name" value="PyrdxlP-dep_Trfase_major"/>
</dbReference>
<evidence type="ECO:0000256" key="2">
    <source>
        <dbReference type="ARBA" id="ARBA00022898"/>
    </source>
</evidence>
<dbReference type="SUPFAM" id="SSF53383">
    <property type="entry name" value="PLP-dependent transferases"/>
    <property type="match status" value="1"/>
</dbReference>
<dbReference type="EMBL" id="JABGBW010000002">
    <property type="protein sequence ID" value="MBC2576103.1"/>
    <property type="molecule type" value="Genomic_DNA"/>
</dbReference>
<keyword evidence="7" id="KW-0032">Aminotransferase</keyword>
<evidence type="ECO:0000313" key="7">
    <source>
        <dbReference type="EMBL" id="MBC2576103.1"/>
    </source>
</evidence>
<keyword evidence="3" id="KW-0805">Transcription regulation</keyword>
<comment type="similarity">
    <text evidence="1">In the C-terminal section; belongs to the class-I pyridoxal-phosphate-dependent aminotransferase family.</text>
</comment>
<evidence type="ECO:0000256" key="1">
    <source>
        <dbReference type="ARBA" id="ARBA00005384"/>
    </source>
</evidence>
<protein>
    <submittedName>
        <fullName evidence="7">PLP-dependent aminotransferase family protein</fullName>
    </submittedName>
</protein>
<evidence type="ECO:0000256" key="5">
    <source>
        <dbReference type="ARBA" id="ARBA00023163"/>
    </source>
</evidence>
<keyword evidence="2" id="KW-0663">Pyridoxal phosphate</keyword>
<dbReference type="PANTHER" id="PTHR46577:SF1">
    <property type="entry name" value="HTH-TYPE TRANSCRIPTIONAL REGULATORY PROTEIN GABR"/>
    <property type="match status" value="1"/>
</dbReference>
<dbReference type="Proteomes" id="UP000713904">
    <property type="component" value="Unassembled WGS sequence"/>
</dbReference>
<dbReference type="CDD" id="cd07377">
    <property type="entry name" value="WHTH_GntR"/>
    <property type="match status" value="1"/>
</dbReference>
<dbReference type="SUPFAM" id="SSF46785">
    <property type="entry name" value="Winged helix' DNA-binding domain"/>
    <property type="match status" value="1"/>
</dbReference>
<dbReference type="InterPro" id="IPR000524">
    <property type="entry name" value="Tscrpt_reg_HTH_GntR"/>
</dbReference>
<sequence>MDLEKYNVFFDGKGAKYIQIYNLIKKLIFEKKILPNEKLPSIRKLSSFLGVNSITIVKAYELLESEGYIYKKSGSGSFVREQKNNYGKIKIENHSNVYRLDTGNPSSDMFPIKDFKDAINIALDEDSEDIFDYDEGNGVPNLKKAMVNYLSELGIKSSSDNLLIISGAQQGIDIVCKTLVDYSDVVFIEEPTYYGALGVLKSRNAKLVSIPMLNDGIDIGILKLKLERIRPKMLYVMPNFQNPTGISYSETKKKKLIELAEEYDFYILEDDFISDFKFQSNNNQTLKSYDIYDRVIYIKSFSKILMPGLRVGVLYIPPELVNRALLSKYSSDISTSTLIQKSLFYYMDRFEWKEHMKIVGDIYTEKFIFTKKYLKEKLDGKLKLIETAGGINFFLELRRGFFSSDFVNFILDKGVAVQPGSIYYDNDIDDRFFRINIARENIDRIKEAIDIISDNIDTFYEKFSEIHSLNNDKLK</sequence>
<dbReference type="Pfam" id="PF00392">
    <property type="entry name" value="GntR"/>
    <property type="match status" value="1"/>
</dbReference>
<dbReference type="InterPro" id="IPR036390">
    <property type="entry name" value="WH_DNA-bd_sf"/>
</dbReference>
<dbReference type="InterPro" id="IPR015422">
    <property type="entry name" value="PyrdxlP-dep_Trfase_small"/>
</dbReference>
<accession>A0ABR6TL19</accession>
<evidence type="ECO:0000259" key="6">
    <source>
        <dbReference type="PROSITE" id="PS50949"/>
    </source>
</evidence>
<dbReference type="PROSITE" id="PS50949">
    <property type="entry name" value="HTH_GNTR"/>
    <property type="match status" value="1"/>
</dbReference>
<dbReference type="CDD" id="cd00609">
    <property type="entry name" value="AAT_like"/>
    <property type="match status" value="1"/>
</dbReference>
<dbReference type="InterPro" id="IPR051446">
    <property type="entry name" value="HTH_trans_reg/aminotransferase"/>
</dbReference>
<evidence type="ECO:0000256" key="3">
    <source>
        <dbReference type="ARBA" id="ARBA00023015"/>
    </source>
</evidence>
<dbReference type="Gene3D" id="1.10.10.10">
    <property type="entry name" value="Winged helix-like DNA-binding domain superfamily/Winged helix DNA-binding domain"/>
    <property type="match status" value="1"/>
</dbReference>
<keyword evidence="7" id="KW-0808">Transferase</keyword>
<dbReference type="Pfam" id="PF00155">
    <property type="entry name" value="Aminotran_1_2"/>
    <property type="match status" value="1"/>
</dbReference>
<dbReference type="InterPro" id="IPR004839">
    <property type="entry name" value="Aminotransferase_I/II_large"/>
</dbReference>
<keyword evidence="5" id="KW-0804">Transcription</keyword>
<dbReference type="InterPro" id="IPR036388">
    <property type="entry name" value="WH-like_DNA-bd_sf"/>
</dbReference>
<dbReference type="Gene3D" id="3.90.1150.10">
    <property type="entry name" value="Aspartate Aminotransferase, domain 1"/>
    <property type="match status" value="1"/>
</dbReference>
<keyword evidence="4" id="KW-0238">DNA-binding</keyword>
<evidence type="ECO:0000256" key="4">
    <source>
        <dbReference type="ARBA" id="ARBA00023125"/>
    </source>
</evidence>
<comment type="caution">
    <text evidence="7">The sequence shown here is derived from an EMBL/GenBank/DDBJ whole genome shotgun (WGS) entry which is preliminary data.</text>
</comment>
<proteinExistence type="inferred from homology"/>
<dbReference type="SMART" id="SM00345">
    <property type="entry name" value="HTH_GNTR"/>
    <property type="match status" value="1"/>
</dbReference>
<organism evidence="7 8">
    <name type="scientific">Peptostreptococcus canis</name>
    <dbReference type="NCBI Taxonomy" id="1159213"/>
    <lineage>
        <taxon>Bacteria</taxon>
        <taxon>Bacillati</taxon>
        <taxon>Bacillota</taxon>
        <taxon>Clostridia</taxon>
        <taxon>Peptostreptococcales</taxon>
        <taxon>Peptostreptococcaceae</taxon>
        <taxon>Peptostreptococcus</taxon>
    </lineage>
</organism>